<evidence type="ECO:0000313" key="2">
    <source>
        <dbReference type="Proteomes" id="UP000217790"/>
    </source>
</evidence>
<accession>A0A2H3CIM2</accession>
<sequence>MSPVWRWRVFRSIDDIPQGEDGMRWCKEKRIIIHGFDIGRPGYCIVDMNHWLSPAPTNLRIFGHWTVDFNEPSCKTLWENFQDKDAWRFAQRLAILKLIWVITNRHGIFGGRCAPLPPQTMMGIISINPVAVTTG</sequence>
<dbReference type="Proteomes" id="UP000217790">
    <property type="component" value="Unassembled WGS sequence"/>
</dbReference>
<dbReference type="InParanoid" id="A0A2H3CIM2"/>
<reference evidence="2" key="1">
    <citation type="journal article" date="2017" name="Nat. Ecol. Evol.">
        <title>Genome expansion and lineage-specific genetic innovations in the forest pathogenic fungi Armillaria.</title>
        <authorList>
            <person name="Sipos G."/>
            <person name="Prasanna A.N."/>
            <person name="Walter M.C."/>
            <person name="O'Connor E."/>
            <person name="Balint B."/>
            <person name="Krizsan K."/>
            <person name="Kiss B."/>
            <person name="Hess J."/>
            <person name="Varga T."/>
            <person name="Slot J."/>
            <person name="Riley R."/>
            <person name="Boka B."/>
            <person name="Rigling D."/>
            <person name="Barry K."/>
            <person name="Lee J."/>
            <person name="Mihaltcheva S."/>
            <person name="LaButti K."/>
            <person name="Lipzen A."/>
            <person name="Waldron R."/>
            <person name="Moloney N.M."/>
            <person name="Sperisen C."/>
            <person name="Kredics L."/>
            <person name="Vagvoelgyi C."/>
            <person name="Patrignani A."/>
            <person name="Fitzpatrick D."/>
            <person name="Nagy I."/>
            <person name="Doyle S."/>
            <person name="Anderson J.B."/>
            <person name="Grigoriev I.V."/>
            <person name="Gueldener U."/>
            <person name="Muensterkoetter M."/>
            <person name="Nagy L.G."/>
        </authorList>
    </citation>
    <scope>NUCLEOTIDE SEQUENCE [LARGE SCALE GENOMIC DNA]</scope>
    <source>
        <strain evidence="2">Ar21-2</strain>
    </source>
</reference>
<organism evidence="1 2">
    <name type="scientific">Armillaria gallica</name>
    <name type="common">Bulbous honey fungus</name>
    <name type="synonym">Armillaria bulbosa</name>
    <dbReference type="NCBI Taxonomy" id="47427"/>
    <lineage>
        <taxon>Eukaryota</taxon>
        <taxon>Fungi</taxon>
        <taxon>Dikarya</taxon>
        <taxon>Basidiomycota</taxon>
        <taxon>Agaricomycotina</taxon>
        <taxon>Agaricomycetes</taxon>
        <taxon>Agaricomycetidae</taxon>
        <taxon>Agaricales</taxon>
        <taxon>Marasmiineae</taxon>
        <taxon>Physalacriaceae</taxon>
        <taxon>Armillaria</taxon>
    </lineage>
</organism>
<gene>
    <name evidence="1" type="ORF">ARMGADRAFT_1089834</name>
</gene>
<dbReference type="OrthoDB" id="3153758at2759"/>
<name>A0A2H3CIM2_ARMGA</name>
<dbReference type="AlphaFoldDB" id="A0A2H3CIM2"/>
<proteinExistence type="predicted"/>
<protein>
    <submittedName>
        <fullName evidence="1">Uncharacterized protein</fullName>
    </submittedName>
</protein>
<keyword evidence="2" id="KW-1185">Reference proteome</keyword>
<evidence type="ECO:0000313" key="1">
    <source>
        <dbReference type="EMBL" id="PBK82931.1"/>
    </source>
</evidence>
<dbReference type="EMBL" id="KZ293711">
    <property type="protein sequence ID" value="PBK82931.1"/>
    <property type="molecule type" value="Genomic_DNA"/>
</dbReference>